<comment type="subcellular location">
    <subcellularLocation>
        <location evidence="1">Membrane</location>
        <topology evidence="1">Multi-pass membrane protein</topology>
    </subcellularLocation>
</comment>
<dbReference type="Gene3D" id="1.20.1720.10">
    <property type="entry name" value="Multidrug resistance protein D"/>
    <property type="match status" value="1"/>
</dbReference>
<gene>
    <name evidence="8" type="ORF">UFOPK1493_00819</name>
</gene>
<dbReference type="SUPFAM" id="SSF103473">
    <property type="entry name" value="MFS general substrate transporter"/>
    <property type="match status" value="1"/>
</dbReference>
<dbReference type="PANTHER" id="PTHR42718">
    <property type="entry name" value="MAJOR FACILITATOR SUPERFAMILY MULTIDRUG TRANSPORTER MFSC"/>
    <property type="match status" value="1"/>
</dbReference>
<dbReference type="PROSITE" id="PS50850">
    <property type="entry name" value="MFS"/>
    <property type="match status" value="1"/>
</dbReference>
<dbReference type="Gene3D" id="1.20.1250.20">
    <property type="entry name" value="MFS general substrate transporter like domains"/>
    <property type="match status" value="1"/>
</dbReference>
<dbReference type="PANTHER" id="PTHR42718:SF9">
    <property type="entry name" value="MAJOR FACILITATOR SUPERFAMILY MULTIDRUG TRANSPORTER MFSC"/>
    <property type="match status" value="1"/>
</dbReference>
<evidence type="ECO:0000256" key="5">
    <source>
        <dbReference type="ARBA" id="ARBA00023136"/>
    </source>
</evidence>
<protein>
    <submittedName>
        <fullName evidence="8">Unannotated protein</fullName>
    </submittedName>
</protein>
<accession>A0A6J6C9U7</accession>
<evidence type="ECO:0000256" key="2">
    <source>
        <dbReference type="ARBA" id="ARBA00022448"/>
    </source>
</evidence>
<feature type="transmembrane region" description="Helical" evidence="6">
    <location>
        <begin position="92"/>
        <end position="111"/>
    </location>
</feature>
<evidence type="ECO:0000256" key="3">
    <source>
        <dbReference type="ARBA" id="ARBA00022692"/>
    </source>
</evidence>
<dbReference type="InterPro" id="IPR020846">
    <property type="entry name" value="MFS_dom"/>
</dbReference>
<organism evidence="8">
    <name type="scientific">freshwater metagenome</name>
    <dbReference type="NCBI Taxonomy" id="449393"/>
    <lineage>
        <taxon>unclassified sequences</taxon>
        <taxon>metagenomes</taxon>
        <taxon>ecological metagenomes</taxon>
    </lineage>
</organism>
<keyword evidence="2" id="KW-0813">Transport</keyword>
<keyword evidence="4 6" id="KW-1133">Transmembrane helix</keyword>
<dbReference type="GO" id="GO:0022857">
    <property type="term" value="F:transmembrane transporter activity"/>
    <property type="evidence" value="ECO:0007669"/>
    <property type="project" value="InterPro"/>
</dbReference>
<evidence type="ECO:0000259" key="7">
    <source>
        <dbReference type="PROSITE" id="PS50850"/>
    </source>
</evidence>
<proteinExistence type="predicted"/>
<name>A0A6J6C9U7_9ZZZZ</name>
<dbReference type="GO" id="GO:0016020">
    <property type="term" value="C:membrane"/>
    <property type="evidence" value="ECO:0007669"/>
    <property type="project" value="UniProtKB-SubCell"/>
</dbReference>
<feature type="transmembrane region" description="Helical" evidence="6">
    <location>
        <begin position="117"/>
        <end position="138"/>
    </location>
</feature>
<evidence type="ECO:0000256" key="1">
    <source>
        <dbReference type="ARBA" id="ARBA00004141"/>
    </source>
</evidence>
<evidence type="ECO:0000256" key="4">
    <source>
        <dbReference type="ARBA" id="ARBA00022989"/>
    </source>
</evidence>
<reference evidence="8" key="1">
    <citation type="submission" date="2020-05" db="EMBL/GenBank/DDBJ databases">
        <authorList>
            <person name="Chiriac C."/>
            <person name="Salcher M."/>
            <person name="Ghai R."/>
            <person name="Kavagutti S V."/>
        </authorList>
    </citation>
    <scope>NUCLEOTIDE SEQUENCE</scope>
</reference>
<feature type="transmembrane region" description="Helical" evidence="6">
    <location>
        <begin position="26"/>
        <end position="49"/>
    </location>
</feature>
<feature type="transmembrane region" description="Helical" evidence="6">
    <location>
        <begin position="243"/>
        <end position="262"/>
    </location>
</feature>
<sequence length="467" mass="47530">MTGLAGSVPPAATAAARPPLEPGLRLLAVGLVLGVTLVAFETTAVITALPTITDELGGDSLYGVALAAYTLANMLSIVAAGRLADRKGPLPVFLGSVTVFVIGLLVASVAPSMPIVVLGRTLQGAGGGGFGPIAYQLVKRAFPAERQPTMYVWLSAGWVLPSLVGPAFGGLVTDHLGWRWVFAGIVPLAIAVGAITSRPMRRFGPSSPTDDPAELAADRRRIAIAAGAAGGVALLVVSLRSAIWVVLIGGSVIGTVIAVRMLSRLLPRGLLAARRGQPAVLVCRLLATSTFMGVDGFVPLAADRIHRASPMVQGFTIIGAALTWTGGQALVARRPDVRPHRAVMLGFGILALGAVLSAPVLWEGWPLWATFLGWAVGGVGMGVLFNPTTVAAMSYAADGSEGDTGGQLQLVDSLGFSLMGGIGGAIIAVADRTTFDLAPAIGLCFLLAVATALVGVVAARGVLAAPD</sequence>
<keyword evidence="5 6" id="KW-0472">Membrane</keyword>
<feature type="transmembrane region" description="Helical" evidence="6">
    <location>
        <begin position="221"/>
        <end position="237"/>
    </location>
</feature>
<dbReference type="InterPro" id="IPR011701">
    <property type="entry name" value="MFS"/>
</dbReference>
<feature type="transmembrane region" description="Helical" evidence="6">
    <location>
        <begin position="178"/>
        <end position="200"/>
    </location>
</feature>
<feature type="transmembrane region" description="Helical" evidence="6">
    <location>
        <begin position="150"/>
        <end position="172"/>
    </location>
</feature>
<feature type="transmembrane region" description="Helical" evidence="6">
    <location>
        <begin position="408"/>
        <end position="428"/>
    </location>
</feature>
<dbReference type="EMBL" id="CAEZSR010000019">
    <property type="protein sequence ID" value="CAB4547855.1"/>
    <property type="molecule type" value="Genomic_DNA"/>
</dbReference>
<dbReference type="AlphaFoldDB" id="A0A6J6C9U7"/>
<feature type="transmembrane region" description="Helical" evidence="6">
    <location>
        <begin position="343"/>
        <end position="362"/>
    </location>
</feature>
<keyword evidence="3 6" id="KW-0812">Transmembrane</keyword>
<feature type="transmembrane region" description="Helical" evidence="6">
    <location>
        <begin position="61"/>
        <end position="80"/>
    </location>
</feature>
<feature type="domain" description="Major facilitator superfamily (MFS) profile" evidence="7">
    <location>
        <begin position="27"/>
        <end position="467"/>
    </location>
</feature>
<dbReference type="InterPro" id="IPR036259">
    <property type="entry name" value="MFS_trans_sf"/>
</dbReference>
<dbReference type="Pfam" id="PF07690">
    <property type="entry name" value="MFS_1"/>
    <property type="match status" value="1"/>
</dbReference>
<feature type="transmembrane region" description="Helical" evidence="6">
    <location>
        <begin position="440"/>
        <end position="463"/>
    </location>
</feature>
<evidence type="ECO:0000313" key="8">
    <source>
        <dbReference type="EMBL" id="CAB4547855.1"/>
    </source>
</evidence>
<feature type="transmembrane region" description="Helical" evidence="6">
    <location>
        <begin position="368"/>
        <end position="396"/>
    </location>
</feature>
<feature type="transmembrane region" description="Helical" evidence="6">
    <location>
        <begin position="314"/>
        <end position="331"/>
    </location>
</feature>
<evidence type="ECO:0000256" key="6">
    <source>
        <dbReference type="SAM" id="Phobius"/>
    </source>
</evidence>